<gene>
    <name evidence="2" type="ORF">HA050_10425</name>
</gene>
<evidence type="ECO:0000313" key="3">
    <source>
        <dbReference type="Proteomes" id="UP000712570"/>
    </source>
</evidence>
<dbReference type="Proteomes" id="UP000712570">
    <property type="component" value="Unassembled WGS sequence"/>
</dbReference>
<sequence length="59" mass="6271">MPVWPLAALNITTAAGWIAAAEAFLFLISVSGLSMAFSVPERLHSLAAIFTINQRHGCS</sequence>
<keyword evidence="1" id="KW-0812">Transmembrane</keyword>
<protein>
    <submittedName>
        <fullName evidence="2">Uncharacterized protein</fullName>
    </submittedName>
</protein>
<reference evidence="2 3" key="1">
    <citation type="submission" date="2020-03" db="EMBL/GenBank/DDBJ databases">
        <title>Draft genome sequence of environmentally isolated violet-colored cultures.</title>
        <authorList>
            <person name="Wilson H.S."/>
        </authorList>
    </citation>
    <scope>NUCLEOTIDE SEQUENCE [LARGE SCALE GENOMIC DNA]</scope>
    <source>
        <strain evidence="2 3">HSC-16F04</strain>
    </source>
</reference>
<evidence type="ECO:0000313" key="2">
    <source>
        <dbReference type="EMBL" id="NHQ86529.1"/>
    </source>
</evidence>
<accession>A0ABX0KS53</accession>
<keyword evidence="1" id="KW-0472">Membrane</keyword>
<keyword evidence="1" id="KW-1133">Transmembrane helix</keyword>
<dbReference type="EMBL" id="JAAOLX010000005">
    <property type="protein sequence ID" value="NHQ86529.1"/>
    <property type="molecule type" value="Genomic_DNA"/>
</dbReference>
<proteinExistence type="predicted"/>
<dbReference type="RefSeq" id="WP_166825556.1">
    <property type="nucleotide sequence ID" value="NZ_JAAOLX010000005.1"/>
</dbReference>
<comment type="caution">
    <text evidence="2">The sequence shown here is derived from an EMBL/GenBank/DDBJ whole genome shotgun (WGS) entry which is preliminary data.</text>
</comment>
<organism evidence="2 3">
    <name type="scientific">Iodobacter violaceini</name>
    <dbReference type="NCBI Taxonomy" id="3044271"/>
    <lineage>
        <taxon>Bacteria</taxon>
        <taxon>Pseudomonadati</taxon>
        <taxon>Pseudomonadota</taxon>
        <taxon>Betaproteobacteria</taxon>
        <taxon>Neisseriales</taxon>
        <taxon>Chitinibacteraceae</taxon>
        <taxon>Iodobacter</taxon>
    </lineage>
</organism>
<name>A0ABX0KS53_9NEIS</name>
<evidence type="ECO:0000256" key="1">
    <source>
        <dbReference type="SAM" id="Phobius"/>
    </source>
</evidence>
<keyword evidence="3" id="KW-1185">Reference proteome</keyword>
<feature type="transmembrane region" description="Helical" evidence="1">
    <location>
        <begin position="6"/>
        <end position="28"/>
    </location>
</feature>